<dbReference type="Proteomes" id="UP000621447">
    <property type="component" value="Unassembled WGS sequence"/>
</dbReference>
<accession>A0ABX2JLZ0</accession>
<evidence type="ECO:0000313" key="1">
    <source>
        <dbReference type="EMBL" id="NTS64855.1"/>
    </source>
</evidence>
<comment type="caution">
    <text evidence="1">The sequence shown here is derived from an EMBL/GenBank/DDBJ whole genome shotgun (WGS) entry which is preliminary data.</text>
</comment>
<organism evidence="1 2">
    <name type="scientific">Sphingomonas hominis</name>
    <dbReference type="NCBI Taxonomy" id="2741495"/>
    <lineage>
        <taxon>Bacteria</taxon>
        <taxon>Pseudomonadati</taxon>
        <taxon>Pseudomonadota</taxon>
        <taxon>Alphaproteobacteria</taxon>
        <taxon>Sphingomonadales</taxon>
        <taxon>Sphingomonadaceae</taxon>
        <taxon>Sphingomonas</taxon>
    </lineage>
</organism>
<dbReference type="RefSeq" id="WP_174193251.1">
    <property type="nucleotide sequence ID" value="NZ_JABULH010000002.1"/>
</dbReference>
<gene>
    <name evidence="1" type="ORF">HRV97_06745</name>
</gene>
<proteinExistence type="predicted"/>
<reference evidence="1 2" key="1">
    <citation type="submission" date="2020-06" db="EMBL/GenBank/DDBJ databases">
        <title>Sphingomonas hominis sp. nov., a member of the Sphingomonas, isolated from the hair of a 22-year-old girl.</title>
        <authorList>
            <person name="Zhang D.-F."/>
            <person name="Cui X.-W."/>
        </authorList>
    </citation>
    <scope>NUCLEOTIDE SEQUENCE [LARGE SCALE GENOMIC DNA]</scope>
    <source>
        <strain evidence="1 2">HHU CXW</strain>
    </source>
</reference>
<dbReference type="EMBL" id="JABULH010000002">
    <property type="protein sequence ID" value="NTS64855.1"/>
    <property type="molecule type" value="Genomic_DNA"/>
</dbReference>
<evidence type="ECO:0000313" key="2">
    <source>
        <dbReference type="Proteomes" id="UP000621447"/>
    </source>
</evidence>
<keyword evidence="2" id="KW-1185">Reference proteome</keyword>
<sequence length="160" mass="17279">MLLIAALFAPQIVSAQDSKQLLAALDGCRSVKSDDARLKCYDDAAARLAGAQTRNEVVVLDRAQVEKAKRSLFGFSQPSAKVFGEKDEPLREISSTIATVRGQRSGLVRLTLADGSTWESIDTPLFPPKTDDTVTIKAGVLGSYTATPQHGRALRVHRVN</sequence>
<protein>
    <submittedName>
        <fullName evidence="1">Uncharacterized protein</fullName>
    </submittedName>
</protein>
<name>A0ABX2JLZ0_9SPHN</name>